<proteinExistence type="predicted"/>
<sequence>MYLADFNRSDVRQRSGVRADVASATAKSAEAVADRSRPQIKPRIATVIVGWFLISSLVLVQVARGDDQASSKAQTSSNRVTDEEIQDWIEKLGSDSYATRMRARNQLKRFGLQAFDALREAQNHSDSEILSAARYLIGSLQVSWSEETDPKEVREILVEYGAQTDTERLARIQLLGRLPDRMGIAALARVARFDRTIQLSRRAAMLVLKQPMAEDVAQRRQTAERIEEIVSGNDRDASKWLSAYAKDLREGTYGAERWRELVEEQRQIVNTGASKNVDSASVIELIRTLASRAIDEGETDAALALVGEHIDLVPPRTNDLVEHCDWATRHGLYPIVVELYQQNLHLFEENADLLYAAAEAFGQTGREDESQRLAKQALQIEPFPVVADAGEDKPDQEQQEDGQAVSDRRLQEIGYTHFRVARLLRKRGRFQWAERELRYVIEHCDIELSVGVIARHDLAMIYSEQLRHAEATDAIEPIVDRLSKDRMYQARMGNNMGSVNQIRSLYEYETAMQTLAAVDGDLDRLSPAELQGVKERLQLAYRYDSQNIDILIKMFRISDPADPDWDTTVRKQISQNRMKLEKQIADAEKHVKENVIEEWKALLAETLNQYAWLVANTEGDFDRALKASQRSLTMGNVEDPSSRSARLDTLARCYFALGEIETAIETQKEALSLMPHSPPMLRQLAEFEAAR</sequence>
<dbReference type="SUPFAM" id="SSF48452">
    <property type="entry name" value="TPR-like"/>
    <property type="match status" value="1"/>
</dbReference>
<keyword evidence="1" id="KW-0802">TPR repeat</keyword>
<gene>
    <name evidence="3" type="ORF">FYK55_03825</name>
</gene>
<comment type="caution">
    <text evidence="3">The sequence shown here is derived from an EMBL/GenBank/DDBJ whole genome shotgun (WGS) entry which is preliminary data.</text>
</comment>
<dbReference type="AlphaFoldDB" id="A0A5M6DIJ8"/>
<organism evidence="3 4">
    <name type="scientific">Roseiconus nitratireducens</name>
    <dbReference type="NCBI Taxonomy" id="2605748"/>
    <lineage>
        <taxon>Bacteria</taxon>
        <taxon>Pseudomonadati</taxon>
        <taxon>Planctomycetota</taxon>
        <taxon>Planctomycetia</taxon>
        <taxon>Pirellulales</taxon>
        <taxon>Pirellulaceae</taxon>
        <taxon>Roseiconus</taxon>
    </lineage>
</organism>
<dbReference type="Gene3D" id="1.25.40.10">
    <property type="entry name" value="Tetratricopeptide repeat domain"/>
    <property type="match status" value="2"/>
</dbReference>
<accession>A0A5M6DIJ8</accession>
<evidence type="ECO:0000256" key="1">
    <source>
        <dbReference type="PROSITE-ProRule" id="PRU00339"/>
    </source>
</evidence>
<feature type="repeat" description="TPR" evidence="1">
    <location>
        <begin position="644"/>
        <end position="677"/>
    </location>
</feature>
<dbReference type="Pfam" id="PF13181">
    <property type="entry name" value="TPR_8"/>
    <property type="match status" value="1"/>
</dbReference>
<name>A0A5M6DIJ8_9BACT</name>
<dbReference type="EMBL" id="VWOX01000002">
    <property type="protein sequence ID" value="KAA5546042.1"/>
    <property type="molecule type" value="Genomic_DNA"/>
</dbReference>
<dbReference type="InterPro" id="IPR011990">
    <property type="entry name" value="TPR-like_helical_dom_sf"/>
</dbReference>
<evidence type="ECO:0008006" key="5">
    <source>
        <dbReference type="Google" id="ProtNLM"/>
    </source>
</evidence>
<dbReference type="PROSITE" id="PS50005">
    <property type="entry name" value="TPR"/>
    <property type="match status" value="1"/>
</dbReference>
<dbReference type="Proteomes" id="UP000324479">
    <property type="component" value="Unassembled WGS sequence"/>
</dbReference>
<keyword evidence="2" id="KW-0175">Coiled coil</keyword>
<protein>
    <recommendedName>
        <fullName evidence="5">Tetratricopeptide repeat protein</fullName>
    </recommendedName>
</protein>
<dbReference type="InterPro" id="IPR019734">
    <property type="entry name" value="TPR_rpt"/>
</dbReference>
<dbReference type="RefSeq" id="WP_150075048.1">
    <property type="nucleotide sequence ID" value="NZ_VWOX01000002.1"/>
</dbReference>
<evidence type="ECO:0000313" key="3">
    <source>
        <dbReference type="EMBL" id="KAA5546042.1"/>
    </source>
</evidence>
<evidence type="ECO:0000256" key="2">
    <source>
        <dbReference type="SAM" id="Coils"/>
    </source>
</evidence>
<keyword evidence="4" id="KW-1185">Reference proteome</keyword>
<feature type="coiled-coil region" evidence="2">
    <location>
        <begin position="570"/>
        <end position="597"/>
    </location>
</feature>
<reference evidence="3 4" key="1">
    <citation type="submission" date="2019-08" db="EMBL/GenBank/DDBJ databases">
        <authorList>
            <person name="Dhanesh K."/>
            <person name="Kumar G."/>
            <person name="Sasikala C."/>
            <person name="Venkata Ramana C."/>
        </authorList>
    </citation>
    <scope>NUCLEOTIDE SEQUENCE [LARGE SCALE GENOMIC DNA]</scope>
    <source>
        <strain evidence="3 4">JC645</strain>
    </source>
</reference>
<evidence type="ECO:0000313" key="4">
    <source>
        <dbReference type="Proteomes" id="UP000324479"/>
    </source>
</evidence>